<feature type="transmembrane region" description="Helical" evidence="9">
    <location>
        <begin position="92"/>
        <end position="125"/>
    </location>
</feature>
<feature type="transmembrane region" description="Helical" evidence="9">
    <location>
        <begin position="137"/>
        <end position="155"/>
    </location>
</feature>
<dbReference type="SUPFAM" id="SSF55874">
    <property type="entry name" value="ATPase domain of HSP90 chaperone/DNA topoisomerase II/histidine kinase"/>
    <property type="match status" value="1"/>
</dbReference>
<dbReference type="EMBL" id="PDJE01000001">
    <property type="protein sequence ID" value="PFG31399.1"/>
    <property type="molecule type" value="Genomic_DNA"/>
</dbReference>
<dbReference type="InterPro" id="IPR036890">
    <property type="entry name" value="HATPase_C_sf"/>
</dbReference>
<protein>
    <recommendedName>
        <fullName evidence="2">histidine kinase</fullName>
        <ecNumber evidence="2">2.7.13.3</ecNumber>
    </recommendedName>
</protein>
<evidence type="ECO:0000259" key="10">
    <source>
        <dbReference type="Pfam" id="PF07730"/>
    </source>
</evidence>
<dbReference type="GO" id="GO:0016020">
    <property type="term" value="C:membrane"/>
    <property type="evidence" value="ECO:0007669"/>
    <property type="project" value="InterPro"/>
</dbReference>
<keyword evidence="3" id="KW-0597">Phosphoprotein</keyword>
<feature type="transmembrane region" description="Helical" evidence="9">
    <location>
        <begin position="161"/>
        <end position="181"/>
    </location>
</feature>
<keyword evidence="9" id="KW-0472">Membrane</keyword>
<feature type="transmembrane region" description="Helical" evidence="9">
    <location>
        <begin position="32"/>
        <end position="52"/>
    </location>
</feature>
<keyword evidence="8" id="KW-0902">Two-component regulatory system</keyword>
<dbReference type="Gene3D" id="1.20.5.1930">
    <property type="match status" value="1"/>
</dbReference>
<dbReference type="GO" id="GO:0005524">
    <property type="term" value="F:ATP binding"/>
    <property type="evidence" value="ECO:0007669"/>
    <property type="project" value="UniProtKB-KW"/>
</dbReference>
<dbReference type="GO" id="GO:0046983">
    <property type="term" value="F:protein dimerization activity"/>
    <property type="evidence" value="ECO:0007669"/>
    <property type="project" value="InterPro"/>
</dbReference>
<dbReference type="EC" id="2.7.13.3" evidence="2"/>
<evidence type="ECO:0000256" key="1">
    <source>
        <dbReference type="ARBA" id="ARBA00000085"/>
    </source>
</evidence>
<evidence type="ECO:0000313" key="12">
    <source>
        <dbReference type="Proteomes" id="UP000221369"/>
    </source>
</evidence>
<keyword evidence="9" id="KW-1133">Transmembrane helix</keyword>
<evidence type="ECO:0000256" key="4">
    <source>
        <dbReference type="ARBA" id="ARBA00022679"/>
    </source>
</evidence>
<evidence type="ECO:0000313" key="11">
    <source>
        <dbReference type="EMBL" id="PFG31399.1"/>
    </source>
</evidence>
<sequence length="416" mass="44116">MTASTLSPPRVQPRPPGRLGRLIAARPRTVDALVVGILLAVWLLAIVQDVVARPGVPGAHADGTWALWVVIVRYATAIMASAALLLRRKYPVIVFTVVAVIGLFTLLYGWAGGVALAVATYSLAAHQPDQTAKANRVAQLAFAALAIVILVYGITVPIVGVGNALFVIAIYFAILALSISVRERRLYLSALIAHADAVEREQDQRAQLAVADEREHIAREMHDVIAHGLTVMVRLADGAGSRLDGSTEYADVRRAAQHIADTGRRSLADTRRMFSAFGDDEASREPQPTIEQIPTLVDDYRRAGMPVTVTQRGTVPPSPGVQLAVFRAVQESLTNVLKHAKAPSAVTVDLDFTSGAVVTVTDDGAAHSGDSVHGSGRGITGMQQRAAIFGGEASAGPIDDGWQVSFRIPSGEGEDA</sequence>
<dbReference type="CDD" id="cd16917">
    <property type="entry name" value="HATPase_UhpB-NarQ-NarX-like"/>
    <property type="match status" value="1"/>
</dbReference>
<gene>
    <name evidence="11" type="ORF">ATJ78_2365</name>
</gene>
<evidence type="ECO:0000256" key="7">
    <source>
        <dbReference type="ARBA" id="ARBA00022840"/>
    </source>
</evidence>
<dbReference type="InterPro" id="IPR050482">
    <property type="entry name" value="Sensor_HK_TwoCompSys"/>
</dbReference>
<evidence type="ECO:0000256" key="3">
    <source>
        <dbReference type="ARBA" id="ARBA00022553"/>
    </source>
</evidence>
<reference evidence="11 12" key="1">
    <citation type="submission" date="2017-10" db="EMBL/GenBank/DDBJ databases">
        <title>Sequencing the genomes of 1000 actinobacteria strains.</title>
        <authorList>
            <person name="Klenk H.-P."/>
        </authorList>
    </citation>
    <scope>NUCLEOTIDE SEQUENCE [LARGE SCALE GENOMIC DNA]</scope>
    <source>
        <strain evidence="11 12">DSM 21798</strain>
    </source>
</reference>
<keyword evidence="5" id="KW-0547">Nucleotide-binding</keyword>
<dbReference type="PANTHER" id="PTHR24421:SF10">
    <property type="entry name" value="NITRATE_NITRITE SENSOR PROTEIN NARQ"/>
    <property type="match status" value="1"/>
</dbReference>
<organism evidence="11 12">
    <name type="scientific">Paramicrobacterium agarici</name>
    <dbReference type="NCBI Taxonomy" id="630514"/>
    <lineage>
        <taxon>Bacteria</taxon>
        <taxon>Bacillati</taxon>
        <taxon>Actinomycetota</taxon>
        <taxon>Actinomycetes</taxon>
        <taxon>Micrococcales</taxon>
        <taxon>Microbacteriaceae</taxon>
        <taxon>Paramicrobacterium</taxon>
    </lineage>
</organism>
<keyword evidence="7" id="KW-0067">ATP-binding</keyword>
<dbReference type="Proteomes" id="UP000221369">
    <property type="component" value="Unassembled WGS sequence"/>
</dbReference>
<evidence type="ECO:0000256" key="2">
    <source>
        <dbReference type="ARBA" id="ARBA00012438"/>
    </source>
</evidence>
<evidence type="ECO:0000256" key="9">
    <source>
        <dbReference type="SAM" id="Phobius"/>
    </source>
</evidence>
<name>A0A2A9DZQ3_9MICO</name>
<dbReference type="RefSeq" id="WP_098408026.1">
    <property type="nucleotide sequence ID" value="NZ_PDJE01000001.1"/>
</dbReference>
<dbReference type="Gene3D" id="3.30.565.10">
    <property type="entry name" value="Histidine kinase-like ATPase, C-terminal domain"/>
    <property type="match status" value="1"/>
</dbReference>
<feature type="transmembrane region" description="Helical" evidence="9">
    <location>
        <begin position="64"/>
        <end position="86"/>
    </location>
</feature>
<feature type="domain" description="Signal transduction histidine kinase subgroup 3 dimerisation and phosphoacceptor" evidence="10">
    <location>
        <begin position="213"/>
        <end position="277"/>
    </location>
</feature>
<comment type="caution">
    <text evidence="11">The sequence shown here is derived from an EMBL/GenBank/DDBJ whole genome shotgun (WGS) entry which is preliminary data.</text>
</comment>
<dbReference type="Pfam" id="PF07730">
    <property type="entry name" value="HisKA_3"/>
    <property type="match status" value="1"/>
</dbReference>
<evidence type="ECO:0000256" key="6">
    <source>
        <dbReference type="ARBA" id="ARBA00022777"/>
    </source>
</evidence>
<evidence type="ECO:0000256" key="8">
    <source>
        <dbReference type="ARBA" id="ARBA00023012"/>
    </source>
</evidence>
<keyword evidence="4" id="KW-0808">Transferase</keyword>
<comment type="catalytic activity">
    <reaction evidence="1">
        <text>ATP + protein L-histidine = ADP + protein N-phospho-L-histidine.</text>
        <dbReference type="EC" id="2.7.13.3"/>
    </reaction>
</comment>
<dbReference type="PANTHER" id="PTHR24421">
    <property type="entry name" value="NITRATE/NITRITE SENSOR PROTEIN NARX-RELATED"/>
    <property type="match status" value="1"/>
</dbReference>
<evidence type="ECO:0000256" key="5">
    <source>
        <dbReference type="ARBA" id="ARBA00022741"/>
    </source>
</evidence>
<proteinExistence type="predicted"/>
<dbReference type="GO" id="GO:0000155">
    <property type="term" value="F:phosphorelay sensor kinase activity"/>
    <property type="evidence" value="ECO:0007669"/>
    <property type="project" value="InterPro"/>
</dbReference>
<keyword evidence="9" id="KW-0812">Transmembrane</keyword>
<accession>A0A2A9DZQ3</accession>
<dbReference type="AlphaFoldDB" id="A0A2A9DZQ3"/>
<dbReference type="InterPro" id="IPR011712">
    <property type="entry name" value="Sig_transdc_His_kin_sub3_dim/P"/>
</dbReference>
<keyword evidence="12" id="KW-1185">Reference proteome</keyword>
<keyword evidence="6 11" id="KW-0418">Kinase</keyword>